<name>A0A971M5A9_9BACT</name>
<dbReference type="PROSITE" id="PS50830">
    <property type="entry name" value="TNASE_3"/>
    <property type="match status" value="1"/>
</dbReference>
<dbReference type="SUPFAM" id="SSF50199">
    <property type="entry name" value="Staphylococcal nuclease"/>
    <property type="match status" value="1"/>
</dbReference>
<dbReference type="InterPro" id="IPR016071">
    <property type="entry name" value="Staphylococal_nuclease_OB-fold"/>
</dbReference>
<evidence type="ECO:0000259" key="4">
    <source>
        <dbReference type="PROSITE" id="PS50830"/>
    </source>
</evidence>
<reference evidence="5" key="2">
    <citation type="submission" date="2020-01" db="EMBL/GenBank/DDBJ databases">
        <authorList>
            <person name="Campanaro S."/>
        </authorList>
    </citation>
    <scope>NUCLEOTIDE SEQUENCE</scope>
    <source>
        <strain evidence="5">AS06rmzACSIP_7</strain>
    </source>
</reference>
<dbReference type="Pfam" id="PF00565">
    <property type="entry name" value="SNase"/>
    <property type="match status" value="1"/>
</dbReference>
<feature type="domain" description="TNase-like" evidence="4">
    <location>
        <begin position="41"/>
        <end position="184"/>
    </location>
</feature>
<evidence type="ECO:0000313" key="6">
    <source>
        <dbReference type="Proteomes" id="UP000777265"/>
    </source>
</evidence>
<sequence length="184" mass="21065">MKFQIASPEAKLIAMHIKQSIRSTLIVFIFIAAAVLPLKAEQEPATLIRVIDGNVLKVEYKGKKESVRLIGINAPECKINRKAKREAVRTRQDLLTITSMGIEAARYVKRQVRKGDTIMLEFDVQVRDKYGRLLSYVYLQDGRMLNEEILRAGHAYIMTAAPNVKHRDRFQKARSEARKSRRGL</sequence>
<accession>A0A971M5A9</accession>
<gene>
    <name evidence="5" type="ORF">GXY80_07835</name>
</gene>
<dbReference type="InterPro" id="IPR035437">
    <property type="entry name" value="SNase_OB-fold_sf"/>
</dbReference>
<dbReference type="PANTHER" id="PTHR12302">
    <property type="entry name" value="EBNA2 BINDING PROTEIN P100"/>
    <property type="match status" value="1"/>
</dbReference>
<dbReference type="GO" id="GO:0004519">
    <property type="term" value="F:endonuclease activity"/>
    <property type="evidence" value="ECO:0007669"/>
    <property type="project" value="UniProtKB-KW"/>
</dbReference>
<reference evidence="5" key="1">
    <citation type="journal article" date="2020" name="Biotechnol. Biofuels">
        <title>New insights from the biogas microbiome by comprehensive genome-resolved metagenomics of nearly 1600 species originating from multiple anaerobic digesters.</title>
        <authorList>
            <person name="Campanaro S."/>
            <person name="Treu L."/>
            <person name="Rodriguez-R L.M."/>
            <person name="Kovalovszki A."/>
            <person name="Ziels R.M."/>
            <person name="Maus I."/>
            <person name="Zhu X."/>
            <person name="Kougias P.G."/>
            <person name="Basile A."/>
            <person name="Luo G."/>
            <person name="Schluter A."/>
            <person name="Konstantinidis K.T."/>
            <person name="Angelidaki I."/>
        </authorList>
    </citation>
    <scope>NUCLEOTIDE SEQUENCE</scope>
    <source>
        <strain evidence="5">AS06rmzACSIP_7</strain>
    </source>
</reference>
<dbReference type="SMART" id="SM00318">
    <property type="entry name" value="SNc"/>
    <property type="match status" value="1"/>
</dbReference>
<evidence type="ECO:0000256" key="3">
    <source>
        <dbReference type="ARBA" id="ARBA00022801"/>
    </source>
</evidence>
<dbReference type="PANTHER" id="PTHR12302:SF3">
    <property type="entry name" value="SERINE_THREONINE-PROTEIN KINASE 31"/>
    <property type="match status" value="1"/>
</dbReference>
<dbReference type="GO" id="GO:0016787">
    <property type="term" value="F:hydrolase activity"/>
    <property type="evidence" value="ECO:0007669"/>
    <property type="project" value="UniProtKB-KW"/>
</dbReference>
<dbReference type="Gene3D" id="2.40.50.90">
    <property type="match status" value="1"/>
</dbReference>
<organism evidence="5 6">
    <name type="scientific">Syntrophorhabdus aromaticivorans</name>
    <dbReference type="NCBI Taxonomy" id="328301"/>
    <lineage>
        <taxon>Bacteria</taxon>
        <taxon>Pseudomonadati</taxon>
        <taxon>Thermodesulfobacteriota</taxon>
        <taxon>Syntrophorhabdia</taxon>
        <taxon>Syntrophorhabdales</taxon>
        <taxon>Syntrophorhabdaceae</taxon>
        <taxon>Syntrophorhabdus</taxon>
    </lineage>
</organism>
<evidence type="ECO:0000313" key="5">
    <source>
        <dbReference type="EMBL" id="NLW35376.1"/>
    </source>
</evidence>
<keyword evidence="1" id="KW-0540">Nuclease</keyword>
<proteinExistence type="predicted"/>
<dbReference type="Proteomes" id="UP000777265">
    <property type="component" value="Unassembled WGS sequence"/>
</dbReference>
<protein>
    <submittedName>
        <fullName evidence="5">Thermonuclease family protein</fullName>
    </submittedName>
</protein>
<comment type="caution">
    <text evidence="5">The sequence shown here is derived from an EMBL/GenBank/DDBJ whole genome shotgun (WGS) entry which is preliminary data.</text>
</comment>
<keyword evidence="2" id="KW-0255">Endonuclease</keyword>
<dbReference type="EMBL" id="JAAYEE010000128">
    <property type="protein sequence ID" value="NLW35376.1"/>
    <property type="molecule type" value="Genomic_DNA"/>
</dbReference>
<evidence type="ECO:0000256" key="1">
    <source>
        <dbReference type="ARBA" id="ARBA00022722"/>
    </source>
</evidence>
<dbReference type="AlphaFoldDB" id="A0A971M5A9"/>
<evidence type="ECO:0000256" key="2">
    <source>
        <dbReference type="ARBA" id="ARBA00022759"/>
    </source>
</evidence>
<keyword evidence="3" id="KW-0378">Hydrolase</keyword>